<evidence type="ECO:0000256" key="3">
    <source>
        <dbReference type="SAM" id="Phobius"/>
    </source>
</evidence>
<proteinExistence type="inferred from homology"/>
<feature type="transmembrane region" description="Helical" evidence="3">
    <location>
        <begin position="287"/>
        <end position="304"/>
    </location>
</feature>
<feature type="transmembrane region" description="Helical" evidence="3">
    <location>
        <begin position="84"/>
        <end position="105"/>
    </location>
</feature>
<protein>
    <submittedName>
        <fullName evidence="5">Acyltransferase</fullName>
    </submittedName>
</protein>
<dbReference type="EMBL" id="JALIRP010000009">
    <property type="protein sequence ID" value="MCJ8014159.1"/>
    <property type="molecule type" value="Genomic_DNA"/>
</dbReference>
<keyword evidence="5" id="KW-0012">Acyltransferase</keyword>
<feature type="transmembrane region" description="Helical" evidence="3">
    <location>
        <begin position="215"/>
        <end position="235"/>
    </location>
</feature>
<name>A0A9X2B413_9BACL</name>
<sequence length="368" mass="41787">MSAAPMEAKKRERAIDLFKGLLVIGMVYCHTLQFFSDQLVYPDGQRIIDIINLITFSGFVFSFGYVSQLAYYSKPFRKAAPRMVLTALKTILAFYVSGAAFRIFIDGRELDWETIRPILLIRDMPGWSEFLISFTYLMIIGLVLFVPLRWLAARKALGFAVAGMLLIFTFIPYGSVHLTQLGPLIGTREFASFPVLQYLPYYIAGVLFAKHRITWDWRVLIAAAAASGSFVWRWVSSENQVLPERFPPSVWWIIGSALILYGYYLLSRLMDRIPVSLTPLEAMGRNVLWFLVMSNMLIFALKSKQPNLMLGEAECLWLAGVLLAITGFGVWIVTKPPRNNGQVFQSHKIMTLILNKEEQESDKPTTPA</sequence>
<keyword evidence="3" id="KW-0472">Membrane</keyword>
<feature type="transmembrane region" description="Helical" evidence="3">
    <location>
        <begin position="250"/>
        <end position="266"/>
    </location>
</feature>
<gene>
    <name evidence="5" type="ORF">MUG84_20815</name>
</gene>
<feature type="transmembrane region" description="Helical" evidence="3">
    <location>
        <begin position="125"/>
        <end position="145"/>
    </location>
</feature>
<feature type="transmembrane region" description="Helical" evidence="3">
    <location>
        <begin position="316"/>
        <end position="334"/>
    </location>
</feature>
<evidence type="ECO:0000256" key="1">
    <source>
        <dbReference type="ARBA" id="ARBA00004370"/>
    </source>
</evidence>
<evidence type="ECO:0000259" key="4">
    <source>
        <dbReference type="Pfam" id="PF01757"/>
    </source>
</evidence>
<feature type="transmembrane region" description="Helical" evidence="3">
    <location>
        <begin position="157"/>
        <end position="178"/>
    </location>
</feature>
<feature type="transmembrane region" description="Helical" evidence="3">
    <location>
        <begin position="21"/>
        <end position="41"/>
    </location>
</feature>
<evidence type="ECO:0000256" key="2">
    <source>
        <dbReference type="ARBA" id="ARBA00007400"/>
    </source>
</evidence>
<keyword evidence="3" id="KW-1133">Transmembrane helix</keyword>
<comment type="caution">
    <text evidence="5">The sequence shown here is derived from an EMBL/GenBank/DDBJ whole genome shotgun (WGS) entry which is preliminary data.</text>
</comment>
<reference evidence="5" key="1">
    <citation type="submission" date="2022-04" db="EMBL/GenBank/DDBJ databases">
        <title>Paenibacillus mangrovi sp. nov., a novel endophytic bacterium isolated from bark of Kandelia candel.</title>
        <authorList>
            <person name="Tuo L."/>
        </authorList>
    </citation>
    <scope>NUCLEOTIDE SEQUENCE</scope>
    <source>
        <strain evidence="5">KQZ6P-2</strain>
    </source>
</reference>
<evidence type="ECO:0000313" key="6">
    <source>
        <dbReference type="Proteomes" id="UP001139347"/>
    </source>
</evidence>
<dbReference type="RefSeq" id="WP_244728477.1">
    <property type="nucleotide sequence ID" value="NZ_JALIRP010000009.1"/>
</dbReference>
<feature type="domain" description="Acyltransferase 3" evidence="4">
    <location>
        <begin position="14"/>
        <end position="332"/>
    </location>
</feature>
<keyword evidence="6" id="KW-1185">Reference proteome</keyword>
<dbReference type="Proteomes" id="UP001139347">
    <property type="component" value="Unassembled WGS sequence"/>
</dbReference>
<dbReference type="AlphaFoldDB" id="A0A9X2B413"/>
<comment type="similarity">
    <text evidence="2">Belongs to the acyltransferase 3 family.</text>
</comment>
<comment type="subcellular location">
    <subcellularLocation>
        <location evidence="1">Membrane</location>
    </subcellularLocation>
</comment>
<accession>A0A9X2B413</accession>
<keyword evidence="3" id="KW-0812">Transmembrane</keyword>
<keyword evidence="5" id="KW-0808">Transferase</keyword>
<organism evidence="5 6">
    <name type="scientific">Paenibacillus mangrovi</name>
    <dbReference type="NCBI Taxonomy" id="2931978"/>
    <lineage>
        <taxon>Bacteria</taxon>
        <taxon>Bacillati</taxon>
        <taxon>Bacillota</taxon>
        <taxon>Bacilli</taxon>
        <taxon>Bacillales</taxon>
        <taxon>Paenibacillaceae</taxon>
        <taxon>Paenibacillus</taxon>
    </lineage>
</organism>
<dbReference type="Pfam" id="PF01757">
    <property type="entry name" value="Acyl_transf_3"/>
    <property type="match status" value="1"/>
</dbReference>
<feature type="transmembrane region" description="Helical" evidence="3">
    <location>
        <begin position="47"/>
        <end position="72"/>
    </location>
</feature>
<evidence type="ECO:0000313" key="5">
    <source>
        <dbReference type="EMBL" id="MCJ8014159.1"/>
    </source>
</evidence>
<dbReference type="InterPro" id="IPR002656">
    <property type="entry name" value="Acyl_transf_3_dom"/>
</dbReference>
<dbReference type="GO" id="GO:0016747">
    <property type="term" value="F:acyltransferase activity, transferring groups other than amino-acyl groups"/>
    <property type="evidence" value="ECO:0007669"/>
    <property type="project" value="InterPro"/>
</dbReference>
<feature type="transmembrane region" description="Helical" evidence="3">
    <location>
        <begin position="190"/>
        <end position="208"/>
    </location>
</feature>